<keyword evidence="2" id="KW-1185">Reference proteome</keyword>
<accession>A0A7W8HBU7</accession>
<dbReference type="AlphaFoldDB" id="A0A7W8HBU7"/>
<proteinExistence type="predicted"/>
<protein>
    <submittedName>
        <fullName evidence="1">Uncharacterized protein</fullName>
    </submittedName>
</protein>
<evidence type="ECO:0000313" key="1">
    <source>
        <dbReference type="EMBL" id="MBB5265474.1"/>
    </source>
</evidence>
<organism evidence="1 2">
    <name type="scientific">Catenibacillus scindens</name>
    <dbReference type="NCBI Taxonomy" id="673271"/>
    <lineage>
        <taxon>Bacteria</taxon>
        <taxon>Bacillati</taxon>
        <taxon>Bacillota</taxon>
        <taxon>Clostridia</taxon>
        <taxon>Lachnospirales</taxon>
        <taxon>Lachnospiraceae</taxon>
        <taxon>Catenibacillus</taxon>
    </lineage>
</organism>
<sequence>MPLLKNQNNGMDVFRLLPYLSRPPAGPFSGRGCHRLRPALPHHSPAYAVASPELTNTEGTPPKSLTGREKVSLCPVSVIASGLPQPDQWIAWIARTAGLHHLLKAACHRAAPFAARNTGKVPMAPYIQLSKNKRGAWQS</sequence>
<dbReference type="EMBL" id="JACHFW010000011">
    <property type="protein sequence ID" value="MBB5265474.1"/>
    <property type="molecule type" value="Genomic_DNA"/>
</dbReference>
<gene>
    <name evidence="1" type="ORF">HNP82_002620</name>
</gene>
<name>A0A7W8HBU7_9FIRM</name>
<evidence type="ECO:0000313" key="2">
    <source>
        <dbReference type="Proteomes" id="UP000543642"/>
    </source>
</evidence>
<reference evidence="1 2" key="1">
    <citation type="submission" date="2020-08" db="EMBL/GenBank/DDBJ databases">
        <title>Genomic Encyclopedia of Type Strains, Phase IV (KMG-IV): sequencing the most valuable type-strain genomes for metagenomic binning, comparative biology and taxonomic classification.</title>
        <authorList>
            <person name="Goeker M."/>
        </authorList>
    </citation>
    <scope>NUCLEOTIDE SEQUENCE [LARGE SCALE GENOMIC DNA]</scope>
    <source>
        <strain evidence="1 2">DSM 106146</strain>
    </source>
</reference>
<dbReference type="Proteomes" id="UP000543642">
    <property type="component" value="Unassembled WGS sequence"/>
</dbReference>
<comment type="caution">
    <text evidence="1">The sequence shown here is derived from an EMBL/GenBank/DDBJ whole genome shotgun (WGS) entry which is preliminary data.</text>
</comment>